<dbReference type="EMBL" id="CP001630">
    <property type="protein sequence ID" value="ACU39386.1"/>
    <property type="molecule type" value="Genomic_DNA"/>
</dbReference>
<evidence type="ECO:0000313" key="1">
    <source>
        <dbReference type="EMBL" id="ACU39386.1"/>
    </source>
</evidence>
<dbReference type="RefSeq" id="WP_015804271.1">
    <property type="nucleotide sequence ID" value="NC_013093.1"/>
</dbReference>
<organism evidence="1 2">
    <name type="scientific">Actinosynnema mirum (strain ATCC 29888 / DSM 43827 / JCM 3225 / NBRC 14064 / NCIMB 13271 / NRRL B-12336 / IMRU 3971 / 101)</name>
    <dbReference type="NCBI Taxonomy" id="446462"/>
    <lineage>
        <taxon>Bacteria</taxon>
        <taxon>Bacillati</taxon>
        <taxon>Actinomycetota</taxon>
        <taxon>Actinomycetes</taxon>
        <taxon>Pseudonocardiales</taxon>
        <taxon>Pseudonocardiaceae</taxon>
        <taxon>Actinosynnema</taxon>
    </lineage>
</organism>
<proteinExistence type="predicted"/>
<dbReference type="OrthoDB" id="3686984at2"/>
<dbReference type="STRING" id="446462.Amir_5568"/>
<dbReference type="KEGG" id="ami:Amir_5568"/>
<protein>
    <submittedName>
        <fullName evidence="1">Uncharacterized protein</fullName>
    </submittedName>
</protein>
<sequence>MITNAEYAAALAALADHLQVHPHLAAVNIERGSQGGLYLQVASHTSLGEPARTPALIDWADSLRATNVTATAFSTPTPSGSVHVHITGSLADGTPIKVWSAIDELTAVTNTDGHPIAPPVDLDVLRVLAAPVAA</sequence>
<accession>C6WB95</accession>
<gene>
    <name evidence="1" type="ordered locus">Amir_5568</name>
</gene>
<dbReference type="AlphaFoldDB" id="C6WB95"/>
<evidence type="ECO:0000313" key="2">
    <source>
        <dbReference type="Proteomes" id="UP000002213"/>
    </source>
</evidence>
<reference evidence="1 2" key="1">
    <citation type="journal article" date="2009" name="Stand. Genomic Sci.">
        <title>Complete genome sequence of Actinosynnema mirum type strain (101).</title>
        <authorList>
            <person name="Land M."/>
            <person name="Lapidus A."/>
            <person name="Mayilraj S."/>
            <person name="Chen F."/>
            <person name="Copeland A."/>
            <person name="Del Rio T.G."/>
            <person name="Nolan M."/>
            <person name="Lucas S."/>
            <person name="Tice H."/>
            <person name="Cheng J.F."/>
            <person name="Chertkov O."/>
            <person name="Bruce D."/>
            <person name="Goodwin L."/>
            <person name="Pitluck S."/>
            <person name="Rohde M."/>
            <person name="Goker M."/>
            <person name="Pati A."/>
            <person name="Ivanova N."/>
            <person name="Mavromatis K."/>
            <person name="Chen A."/>
            <person name="Palaniappan K."/>
            <person name="Hauser L."/>
            <person name="Chang Y.J."/>
            <person name="Jeffries C.C."/>
            <person name="Brettin T."/>
            <person name="Detter J.C."/>
            <person name="Han C."/>
            <person name="Chain P."/>
            <person name="Tindall B.J."/>
            <person name="Bristow J."/>
            <person name="Eisen J.A."/>
            <person name="Markowitz V."/>
            <person name="Hugenholtz P."/>
            <person name="Kyrpides N.C."/>
            <person name="Klenk H.P."/>
        </authorList>
    </citation>
    <scope>NUCLEOTIDE SEQUENCE [LARGE SCALE GENOMIC DNA]</scope>
    <source>
        <strain evidence="2">ATCC 29888 / DSM 43827 / JCM 3225 / NBRC 14064 / NCIMB 13271 / NRRL B-12336 / IMRU 3971 / 101</strain>
    </source>
</reference>
<dbReference type="HOGENOM" id="CLU_1891708_0_0_11"/>
<keyword evidence="2" id="KW-1185">Reference proteome</keyword>
<dbReference type="Proteomes" id="UP000002213">
    <property type="component" value="Chromosome"/>
</dbReference>
<name>C6WB95_ACTMD</name>